<feature type="compositionally biased region" description="Basic and acidic residues" evidence="9">
    <location>
        <begin position="166"/>
        <end position="177"/>
    </location>
</feature>
<dbReference type="Proteomes" id="UP000288859">
    <property type="component" value="Unassembled WGS sequence"/>
</dbReference>
<feature type="region of interest" description="Disordered" evidence="9">
    <location>
        <begin position="158"/>
        <end position="177"/>
    </location>
</feature>
<reference evidence="10 11" key="1">
    <citation type="submission" date="2017-03" db="EMBL/GenBank/DDBJ databases">
        <title>Genomes of endolithic fungi from Antarctica.</title>
        <authorList>
            <person name="Coleine C."/>
            <person name="Masonjones S."/>
            <person name="Stajich J.E."/>
        </authorList>
    </citation>
    <scope>NUCLEOTIDE SEQUENCE [LARGE SCALE GENOMIC DNA]</scope>
    <source>
        <strain evidence="10 11">CCFEE 6314</strain>
    </source>
</reference>
<feature type="compositionally biased region" description="Basic and acidic residues" evidence="9">
    <location>
        <begin position="223"/>
        <end position="271"/>
    </location>
</feature>
<keyword evidence="6" id="KW-0698">rRNA processing</keyword>
<evidence type="ECO:0000256" key="6">
    <source>
        <dbReference type="ARBA" id="ARBA00022552"/>
    </source>
</evidence>
<feature type="compositionally biased region" description="Basic residues" evidence="9">
    <location>
        <begin position="47"/>
        <end position="57"/>
    </location>
</feature>
<dbReference type="VEuPathDB" id="FungiDB:PV10_08817"/>
<keyword evidence="8" id="KW-0539">Nucleus</keyword>
<protein>
    <recommendedName>
        <fullName evidence="4">rRNA-processing protein EFG1</fullName>
    </recommendedName>
    <alternativeName>
        <fullName evidence="5">rRNA-processing protein efg1</fullName>
    </alternativeName>
</protein>
<proteinExistence type="inferred from homology"/>
<evidence type="ECO:0000256" key="1">
    <source>
        <dbReference type="ARBA" id="ARBA00002773"/>
    </source>
</evidence>
<name>A0A438N3A3_EXOME</name>
<keyword evidence="7" id="KW-0175">Coiled coil</keyword>
<dbReference type="GO" id="GO:0030688">
    <property type="term" value="C:preribosome, small subunit precursor"/>
    <property type="evidence" value="ECO:0007669"/>
    <property type="project" value="TreeGrafter"/>
</dbReference>
<organism evidence="10 11">
    <name type="scientific">Exophiala mesophila</name>
    <name type="common">Black yeast-like fungus</name>
    <dbReference type="NCBI Taxonomy" id="212818"/>
    <lineage>
        <taxon>Eukaryota</taxon>
        <taxon>Fungi</taxon>
        <taxon>Dikarya</taxon>
        <taxon>Ascomycota</taxon>
        <taxon>Pezizomycotina</taxon>
        <taxon>Eurotiomycetes</taxon>
        <taxon>Chaetothyriomycetidae</taxon>
        <taxon>Chaetothyriales</taxon>
        <taxon>Herpotrichiellaceae</taxon>
        <taxon>Exophiala</taxon>
    </lineage>
</organism>
<evidence type="ECO:0000256" key="4">
    <source>
        <dbReference type="ARBA" id="ARBA00018689"/>
    </source>
</evidence>
<feature type="compositionally biased region" description="Acidic residues" evidence="9">
    <location>
        <begin position="288"/>
        <end position="297"/>
    </location>
</feature>
<evidence type="ECO:0000256" key="7">
    <source>
        <dbReference type="ARBA" id="ARBA00023054"/>
    </source>
</evidence>
<evidence type="ECO:0000256" key="3">
    <source>
        <dbReference type="ARBA" id="ARBA00006916"/>
    </source>
</evidence>
<feature type="region of interest" description="Disordered" evidence="9">
    <location>
        <begin position="1"/>
        <end position="102"/>
    </location>
</feature>
<dbReference type="AlphaFoldDB" id="A0A438N3A3"/>
<evidence type="ECO:0000313" key="11">
    <source>
        <dbReference type="Proteomes" id="UP000288859"/>
    </source>
</evidence>
<accession>A0A438N3A3</accession>
<evidence type="ECO:0000256" key="9">
    <source>
        <dbReference type="SAM" id="MobiDB-lite"/>
    </source>
</evidence>
<feature type="compositionally biased region" description="Basic and acidic residues" evidence="9">
    <location>
        <begin position="201"/>
        <end position="214"/>
    </location>
</feature>
<comment type="caution">
    <text evidence="10">The sequence shown here is derived from an EMBL/GenBank/DDBJ whole genome shotgun (WGS) entry which is preliminary data.</text>
</comment>
<feature type="compositionally biased region" description="Basic residues" evidence="9">
    <location>
        <begin position="72"/>
        <end position="95"/>
    </location>
</feature>
<evidence type="ECO:0000256" key="5">
    <source>
        <dbReference type="ARBA" id="ARBA00019827"/>
    </source>
</evidence>
<evidence type="ECO:0000313" key="10">
    <source>
        <dbReference type="EMBL" id="RVX70147.1"/>
    </source>
</evidence>
<comment type="subcellular location">
    <subcellularLocation>
        <location evidence="2">Nucleus</location>
        <location evidence="2">Nucleolus</location>
    </subcellularLocation>
</comment>
<sequence>MSLISGSEMEGQHDQSRKRPRDMDDVDGPGDEPRNHKQPKNRSQQNHFKKSSIHAHRTSYNPRLSPEQSGITKKKSKSERKKNPSSRIHSLKKQLAKAENMPMTIRQEKERELAALVNEQSKKMVSKAGKKNLQKYHFVRFVERKKAERTLKKLQQQLESVEERDDAAKESLDQSLHEAEVDVNYTKYAPLAEKYISLYADESKDQKREPKSTELSKPPMWYEVEKRMLEGEKSLEALREGKSSSEKSSDKDLSTAGRKKDSRENKKKLEDQSEESADADTPKHEADNPAEDDEENSSDGGFFER</sequence>
<feature type="compositionally biased region" description="Polar residues" evidence="9">
    <location>
        <begin position="58"/>
        <end position="71"/>
    </location>
</feature>
<gene>
    <name evidence="10" type="ORF">B0A52_06319</name>
</gene>
<evidence type="ECO:0000256" key="8">
    <source>
        <dbReference type="ARBA" id="ARBA00023242"/>
    </source>
</evidence>
<comment type="function">
    <text evidence="1">Involved in rRNA processing.</text>
</comment>
<dbReference type="PANTHER" id="PTHR33911:SF1">
    <property type="entry name" value="RRNA-PROCESSING PROTEIN EFG1"/>
    <property type="match status" value="1"/>
</dbReference>
<dbReference type="GO" id="GO:0000462">
    <property type="term" value="P:maturation of SSU-rRNA from tricistronic rRNA transcript (SSU-rRNA, 5.8S rRNA, LSU-rRNA)"/>
    <property type="evidence" value="ECO:0007669"/>
    <property type="project" value="TreeGrafter"/>
</dbReference>
<dbReference type="InterPro" id="IPR050786">
    <property type="entry name" value="EFG1_rRNA-proc"/>
</dbReference>
<feature type="compositionally biased region" description="Basic and acidic residues" evidence="9">
    <location>
        <begin position="10"/>
        <end position="23"/>
    </location>
</feature>
<dbReference type="PANTHER" id="PTHR33911">
    <property type="entry name" value="RRNA-PROCESSING PROTEIN EFG1"/>
    <property type="match status" value="1"/>
</dbReference>
<dbReference type="EMBL" id="NAJM01000025">
    <property type="protein sequence ID" value="RVX70147.1"/>
    <property type="molecule type" value="Genomic_DNA"/>
</dbReference>
<dbReference type="GO" id="GO:0005730">
    <property type="term" value="C:nucleolus"/>
    <property type="evidence" value="ECO:0007669"/>
    <property type="project" value="UniProtKB-SubCell"/>
</dbReference>
<evidence type="ECO:0000256" key="2">
    <source>
        <dbReference type="ARBA" id="ARBA00004604"/>
    </source>
</evidence>
<feature type="region of interest" description="Disordered" evidence="9">
    <location>
        <begin position="200"/>
        <end position="305"/>
    </location>
</feature>
<comment type="similarity">
    <text evidence="3">Belongs to the EFG1 family.</text>
</comment>
<dbReference type="InterPro" id="IPR019310">
    <property type="entry name" value="Efg1"/>
</dbReference>
<dbReference type="OrthoDB" id="47732at2759"/>
<dbReference type="Pfam" id="PF10153">
    <property type="entry name" value="Efg1"/>
    <property type="match status" value="1"/>
</dbReference>